<accession>A0A7G8BEL7</accession>
<proteinExistence type="predicted"/>
<dbReference type="EMBL" id="CP060394">
    <property type="protein sequence ID" value="QNI30987.1"/>
    <property type="molecule type" value="Genomic_DNA"/>
</dbReference>
<protein>
    <submittedName>
        <fullName evidence="1">Uncharacterized protein</fullName>
    </submittedName>
</protein>
<gene>
    <name evidence="1" type="ORF">H7849_17985</name>
</gene>
<evidence type="ECO:0000313" key="1">
    <source>
        <dbReference type="EMBL" id="QNI30987.1"/>
    </source>
</evidence>
<keyword evidence="2" id="KW-1185">Reference proteome</keyword>
<dbReference type="RefSeq" id="WP_186741263.1">
    <property type="nucleotide sequence ID" value="NZ_CP060394.1"/>
</dbReference>
<dbReference type="AlphaFoldDB" id="A0A7G8BEL7"/>
<dbReference type="Proteomes" id="UP000515312">
    <property type="component" value="Chromosome"/>
</dbReference>
<sequence>MRLHLAHVACFDRFSVDIFGNNTLSRHQTFLRHGDGLQVWFRYSEDTGTATWSVAKAGEQ</sequence>
<dbReference type="KEGG" id="adin:H7849_17985"/>
<organism evidence="1 2">
    <name type="scientific">Alloacidobacterium dinghuense</name>
    <dbReference type="NCBI Taxonomy" id="2763107"/>
    <lineage>
        <taxon>Bacteria</taxon>
        <taxon>Pseudomonadati</taxon>
        <taxon>Acidobacteriota</taxon>
        <taxon>Terriglobia</taxon>
        <taxon>Terriglobales</taxon>
        <taxon>Acidobacteriaceae</taxon>
        <taxon>Alloacidobacterium</taxon>
    </lineage>
</organism>
<name>A0A7G8BEL7_9BACT</name>
<evidence type="ECO:0000313" key="2">
    <source>
        <dbReference type="Proteomes" id="UP000515312"/>
    </source>
</evidence>
<reference evidence="1 2" key="1">
    <citation type="submission" date="2020-08" db="EMBL/GenBank/DDBJ databases">
        <title>Edaphobacter telluris sp. nov. and Acidobacterium dinghuensis sp. nov., two acidobacteria isolated from forest soil.</title>
        <authorList>
            <person name="Fu J."/>
            <person name="Qiu L."/>
        </authorList>
    </citation>
    <scope>NUCLEOTIDE SEQUENCE [LARGE SCALE GENOMIC DNA]</scope>
    <source>
        <strain evidence="1">4Y35</strain>
    </source>
</reference>